<dbReference type="EMBL" id="AAOS02000007">
    <property type="protein sequence ID" value="EDR33345.1"/>
    <property type="molecule type" value="Genomic_DNA"/>
</dbReference>
<evidence type="ECO:0000313" key="2">
    <source>
        <dbReference type="Proteomes" id="UP000004430"/>
    </source>
</evidence>
<proteinExistence type="predicted"/>
<dbReference type="AlphaFoldDB" id="A0AAV3BFF9"/>
<protein>
    <submittedName>
        <fullName evidence="1">Uncharacterized protein</fullName>
    </submittedName>
</protein>
<evidence type="ECO:0000313" key="1">
    <source>
        <dbReference type="EMBL" id="EDR33345.1"/>
    </source>
</evidence>
<comment type="caution">
    <text evidence="1">The sequence shown here is derived from an EMBL/GenBank/DDBJ whole genome shotgun (WGS) entry which is preliminary data.</text>
</comment>
<accession>A0AAV3BFF9</accession>
<reference evidence="1 2" key="1">
    <citation type="submission" date="2008-01" db="EMBL/GenBank/DDBJ databases">
        <title>Yersinia pestis Strain IP275 project at JCVI/TIGR.</title>
        <authorList>
            <person name="Ravel J."/>
            <person name="Eppinger M."/>
            <person name="Fricke W.F."/>
            <person name="Rosovitz M."/>
            <person name="Lindler L.E."/>
            <person name="Bearden S."/>
            <person name="Shriefer M."/>
        </authorList>
    </citation>
    <scope>NUCLEOTIDE SEQUENCE [LARGE SCALE GENOMIC DNA]</scope>
    <source>
        <strain evidence="1 2">IP275</strain>
    </source>
</reference>
<reference evidence="1 2" key="2">
    <citation type="submission" date="2010-03" db="EMBL/GenBank/DDBJ databases">
        <authorList>
            <person name="Payne S.H."/>
            <person name="Sutton G.G."/>
        </authorList>
    </citation>
    <scope>NUCLEOTIDE SEQUENCE [LARGE SCALE GENOMIC DNA]</scope>
    <source>
        <strain evidence="1 2">IP275</strain>
    </source>
</reference>
<organism evidence="1 2">
    <name type="scientific">Yersinia pestis biovar Orientalis str. IP275</name>
    <dbReference type="NCBI Taxonomy" id="373665"/>
    <lineage>
        <taxon>Bacteria</taxon>
        <taxon>Pseudomonadati</taxon>
        <taxon>Pseudomonadota</taxon>
        <taxon>Gammaproteobacteria</taxon>
        <taxon>Enterobacterales</taxon>
        <taxon>Yersiniaceae</taxon>
        <taxon>Yersinia</taxon>
    </lineage>
</organism>
<gene>
    <name evidence="1" type="ORF">YPIP275_4348</name>
</gene>
<name>A0AAV3BFF9_YERPE</name>
<sequence>MKKAGRWMIEANTQKATVADKPSNFMGSVQLTVALIG</sequence>
<dbReference type="Proteomes" id="UP000004430">
    <property type="component" value="Unassembled WGS sequence"/>
</dbReference>